<dbReference type="RefSeq" id="WP_067082260.1">
    <property type="nucleotide sequence ID" value="NZ_LRFG02000002.1"/>
</dbReference>
<feature type="chain" id="PRO_5047466198" description="APCDD1 domain-containing protein" evidence="1">
    <location>
        <begin position="21"/>
        <end position="159"/>
    </location>
</feature>
<evidence type="ECO:0000256" key="1">
    <source>
        <dbReference type="SAM" id="SignalP"/>
    </source>
</evidence>
<reference evidence="2" key="1">
    <citation type="submission" date="2017-08" db="EMBL/GenBank/DDBJ databases">
        <title>Microbulbifer marisrubri sp. nov., a halophilic alphaproteobacterium isolated from marine sediment of the Yellow Sea, China.</title>
        <authorList>
            <person name="Zhang G."/>
            <person name="Xiong Q."/>
        </authorList>
    </citation>
    <scope>NUCLEOTIDE SEQUENCE [LARGE SCALE GENOMIC DNA]</scope>
    <source>
        <strain evidence="2">WRN-8</strain>
    </source>
</reference>
<accession>A0ABX4HZC6</accession>
<evidence type="ECO:0008006" key="4">
    <source>
        <dbReference type="Google" id="ProtNLM"/>
    </source>
</evidence>
<gene>
    <name evidence="2" type="ORF">AWR36_005485</name>
</gene>
<name>A0ABX4HZC6_9GAMM</name>
<dbReference type="EMBL" id="LRFG02000002">
    <property type="protein sequence ID" value="PCO05474.1"/>
    <property type="molecule type" value="Genomic_DNA"/>
</dbReference>
<organism evidence="2 3">
    <name type="scientific">Microbulbifer flavimaris</name>
    <dbReference type="NCBI Taxonomy" id="1781068"/>
    <lineage>
        <taxon>Bacteria</taxon>
        <taxon>Pseudomonadati</taxon>
        <taxon>Pseudomonadota</taxon>
        <taxon>Gammaproteobacteria</taxon>
        <taxon>Cellvibrionales</taxon>
        <taxon>Microbulbiferaceae</taxon>
        <taxon>Microbulbifer</taxon>
    </lineage>
</organism>
<keyword evidence="3" id="KW-1185">Reference proteome</keyword>
<dbReference type="Proteomes" id="UP000218427">
    <property type="component" value="Unassembled WGS sequence"/>
</dbReference>
<keyword evidence="1" id="KW-0732">Signal</keyword>
<evidence type="ECO:0000313" key="2">
    <source>
        <dbReference type="EMBL" id="PCO05474.1"/>
    </source>
</evidence>
<feature type="signal peptide" evidence="1">
    <location>
        <begin position="1"/>
        <end position="20"/>
    </location>
</feature>
<proteinExistence type="predicted"/>
<comment type="caution">
    <text evidence="2">The sequence shown here is derived from an EMBL/GenBank/DDBJ whole genome shotgun (WGS) entry which is preliminary data.</text>
</comment>
<evidence type="ECO:0000313" key="3">
    <source>
        <dbReference type="Proteomes" id="UP000218427"/>
    </source>
</evidence>
<protein>
    <recommendedName>
        <fullName evidence="4">APCDD1 domain-containing protein</fullName>
    </recommendedName>
</protein>
<sequence length="159" mass="16977">MYKLIAIAVASLLATGTVHAKSLSNQLVGQWQSQCKKASGRYLQVISRFTEAGEYRATSNFYTDSACSAPMGMEIVSTGRYRLGALFTTAAGESAQEIDLDVGELRSGGMTLPGAGERVHQIISIIDGRLVFGDAPGLPAVTGGQRPTKLNKNFYSNKQ</sequence>